<evidence type="ECO:0000313" key="1">
    <source>
        <dbReference type="EMBL" id="CAE7411883.1"/>
    </source>
</evidence>
<keyword evidence="2" id="KW-1185">Reference proteome</keyword>
<dbReference type="AlphaFoldDB" id="A0A812QYU2"/>
<accession>A0A812QYU2</accession>
<protein>
    <submittedName>
        <fullName evidence="1">Uncharacterized protein</fullName>
    </submittedName>
</protein>
<comment type="caution">
    <text evidence="1">The sequence shown here is derived from an EMBL/GenBank/DDBJ whole genome shotgun (WGS) entry which is preliminary data.</text>
</comment>
<reference evidence="1" key="1">
    <citation type="submission" date="2021-02" db="EMBL/GenBank/DDBJ databases">
        <authorList>
            <person name="Dougan E. K."/>
            <person name="Rhodes N."/>
            <person name="Thang M."/>
            <person name="Chan C."/>
        </authorList>
    </citation>
    <scope>NUCLEOTIDE SEQUENCE</scope>
</reference>
<name>A0A812QYU2_SYMPI</name>
<dbReference type="EMBL" id="CAJNIZ010018557">
    <property type="protein sequence ID" value="CAE7411883.1"/>
    <property type="molecule type" value="Genomic_DNA"/>
</dbReference>
<organism evidence="1 2">
    <name type="scientific">Symbiodinium pilosum</name>
    <name type="common">Dinoflagellate</name>
    <dbReference type="NCBI Taxonomy" id="2952"/>
    <lineage>
        <taxon>Eukaryota</taxon>
        <taxon>Sar</taxon>
        <taxon>Alveolata</taxon>
        <taxon>Dinophyceae</taxon>
        <taxon>Suessiales</taxon>
        <taxon>Symbiodiniaceae</taxon>
        <taxon>Symbiodinium</taxon>
    </lineage>
</organism>
<dbReference type="Proteomes" id="UP000649617">
    <property type="component" value="Unassembled WGS sequence"/>
</dbReference>
<gene>
    <name evidence="1" type="ORF">SPIL2461_LOCUS10150</name>
</gene>
<proteinExistence type="predicted"/>
<sequence>MMSGPNSRQCWKCLMETTRKTYGGGRKACWKGLQELEKCLLTCFETTAVHEHLEFRERGQAFTKTSCLCCPSVEVF</sequence>
<evidence type="ECO:0000313" key="2">
    <source>
        <dbReference type="Proteomes" id="UP000649617"/>
    </source>
</evidence>